<feature type="region of interest" description="Disordered" evidence="1">
    <location>
        <begin position="42"/>
        <end position="67"/>
    </location>
</feature>
<protein>
    <submittedName>
        <fullName evidence="2">Uncharacterized protein</fullName>
    </submittedName>
</protein>
<accession>A0AAN9IKW2</accession>
<reference evidence="2 3" key="1">
    <citation type="submission" date="2024-01" db="EMBL/GenBank/DDBJ databases">
        <title>The genomes of 5 underutilized Papilionoideae crops provide insights into root nodulation and disease resistanc.</title>
        <authorList>
            <person name="Yuan L."/>
        </authorList>
    </citation>
    <scope>NUCLEOTIDE SEQUENCE [LARGE SCALE GENOMIC DNA]</scope>
    <source>
        <strain evidence="2">ZHUSHIDOU_FW_LH</strain>
        <tissue evidence="2">Leaf</tissue>
    </source>
</reference>
<proteinExistence type="predicted"/>
<name>A0AAN9IKW2_CROPI</name>
<dbReference type="PANTHER" id="PTHR34194:SF2">
    <property type="entry name" value="F14J8.16 PROTEIN"/>
    <property type="match status" value="1"/>
</dbReference>
<dbReference type="PANTHER" id="PTHR34194">
    <property type="entry name" value="F14J8.16 PROTEIN"/>
    <property type="match status" value="1"/>
</dbReference>
<comment type="caution">
    <text evidence="2">The sequence shown here is derived from an EMBL/GenBank/DDBJ whole genome shotgun (WGS) entry which is preliminary data.</text>
</comment>
<evidence type="ECO:0000313" key="2">
    <source>
        <dbReference type="EMBL" id="KAK7282220.1"/>
    </source>
</evidence>
<evidence type="ECO:0000256" key="1">
    <source>
        <dbReference type="SAM" id="MobiDB-lite"/>
    </source>
</evidence>
<dbReference type="AlphaFoldDB" id="A0AAN9IKW2"/>
<feature type="compositionally biased region" description="Basic residues" evidence="1">
    <location>
        <begin position="16"/>
        <end position="26"/>
    </location>
</feature>
<dbReference type="Proteomes" id="UP001372338">
    <property type="component" value="Unassembled WGS sequence"/>
</dbReference>
<organism evidence="2 3">
    <name type="scientific">Crotalaria pallida</name>
    <name type="common">Smooth rattlebox</name>
    <name type="synonym">Crotalaria striata</name>
    <dbReference type="NCBI Taxonomy" id="3830"/>
    <lineage>
        <taxon>Eukaryota</taxon>
        <taxon>Viridiplantae</taxon>
        <taxon>Streptophyta</taxon>
        <taxon>Embryophyta</taxon>
        <taxon>Tracheophyta</taxon>
        <taxon>Spermatophyta</taxon>
        <taxon>Magnoliopsida</taxon>
        <taxon>eudicotyledons</taxon>
        <taxon>Gunneridae</taxon>
        <taxon>Pentapetalae</taxon>
        <taxon>rosids</taxon>
        <taxon>fabids</taxon>
        <taxon>Fabales</taxon>
        <taxon>Fabaceae</taxon>
        <taxon>Papilionoideae</taxon>
        <taxon>50 kb inversion clade</taxon>
        <taxon>genistoids sensu lato</taxon>
        <taxon>core genistoids</taxon>
        <taxon>Crotalarieae</taxon>
        <taxon>Crotalaria</taxon>
    </lineage>
</organism>
<dbReference type="EMBL" id="JAYWIO010000002">
    <property type="protein sequence ID" value="KAK7282220.1"/>
    <property type="molecule type" value="Genomic_DNA"/>
</dbReference>
<feature type="region of interest" description="Disordered" evidence="1">
    <location>
        <begin position="1"/>
        <end position="29"/>
    </location>
</feature>
<feature type="compositionally biased region" description="Basic and acidic residues" evidence="1">
    <location>
        <begin position="45"/>
        <end position="54"/>
    </location>
</feature>
<gene>
    <name evidence="2" type="ORF">RIF29_10840</name>
</gene>
<keyword evidence="3" id="KW-1185">Reference proteome</keyword>
<sequence length="221" mass="25917">MKLLTARGSQEVHDRAGKRRGKRGKKNAVPLALESACFGPTEGQTIDHEIKEENKDDDYDDDAHHRRRPVHNPVLNANLFLEEDDEANAKKPTEFRKYLIEELKKPYCQEEYKRLFKEITKRKPTQGQKVLRGRTKIYDKKHIAKSYLHHHVDLARKIDKVCHDHHKVLILLRGFFYWLKIPPLKTFTAKVLLVEALPKARAHCLIELPSLWHTIPELEKD</sequence>
<evidence type="ECO:0000313" key="3">
    <source>
        <dbReference type="Proteomes" id="UP001372338"/>
    </source>
</evidence>